<dbReference type="EMBL" id="LGSR01000013">
    <property type="protein sequence ID" value="KOS21075.1"/>
    <property type="molecule type" value="Genomic_DNA"/>
</dbReference>
<name>A0A0M9VVK3_ESCWE</name>
<dbReference type="AlphaFoldDB" id="A0A0M9VVK3"/>
<accession>A0A0M9VVK3</accession>
<dbReference type="Proteomes" id="UP000053831">
    <property type="component" value="Unassembled WGS sequence"/>
</dbReference>
<reference evidence="1 2" key="1">
    <citation type="submission" date="2015-07" db="EMBL/GenBank/DDBJ databases">
        <title>The genome of the fungus Escovopsis weberi, a specialized disease agent of ant agriculture.</title>
        <authorList>
            <person name="de Man T.J."/>
            <person name="Stajich J.E."/>
            <person name="Kubicek C.P."/>
            <person name="Chenthamara K."/>
            <person name="Atanasova L."/>
            <person name="Druzhinina I.S."/>
            <person name="Birnbaum S."/>
            <person name="Barribeau S.M."/>
            <person name="Teiling C."/>
            <person name="Suen G."/>
            <person name="Currie C."/>
            <person name="Gerardo N.M."/>
        </authorList>
    </citation>
    <scope>NUCLEOTIDE SEQUENCE [LARGE SCALE GENOMIC DNA]</scope>
</reference>
<dbReference type="OrthoDB" id="5344482at2759"/>
<comment type="caution">
    <text evidence="1">The sequence shown here is derived from an EMBL/GenBank/DDBJ whole genome shotgun (WGS) entry which is preliminary data.</text>
</comment>
<gene>
    <name evidence="1" type="ORF">ESCO_004283</name>
</gene>
<evidence type="ECO:0000313" key="1">
    <source>
        <dbReference type="EMBL" id="KOS21075.1"/>
    </source>
</evidence>
<organism evidence="1 2">
    <name type="scientific">Escovopsis weberi</name>
    <dbReference type="NCBI Taxonomy" id="150374"/>
    <lineage>
        <taxon>Eukaryota</taxon>
        <taxon>Fungi</taxon>
        <taxon>Dikarya</taxon>
        <taxon>Ascomycota</taxon>
        <taxon>Pezizomycotina</taxon>
        <taxon>Sordariomycetes</taxon>
        <taxon>Hypocreomycetidae</taxon>
        <taxon>Hypocreales</taxon>
        <taxon>Hypocreaceae</taxon>
        <taxon>Escovopsis</taxon>
    </lineage>
</organism>
<evidence type="ECO:0000313" key="2">
    <source>
        <dbReference type="Proteomes" id="UP000053831"/>
    </source>
</evidence>
<proteinExistence type="predicted"/>
<protein>
    <submittedName>
        <fullName evidence="1">Uncharacterized protein</fullName>
    </submittedName>
</protein>
<sequence length="74" mass="8128">MTKHTPIVAADSIITASHLARFEFSELGTKVLMPEICISCPHSGDPRGQHDVVDPVTFVDLPLDAEGCVRWRRG</sequence>
<keyword evidence="2" id="KW-1185">Reference proteome</keyword>